<evidence type="ECO:0000259" key="3">
    <source>
        <dbReference type="Pfam" id="PF10432"/>
    </source>
</evidence>
<name>A0A1E7KNJ2_9ACTN</name>
<dbReference type="GO" id="GO:1901135">
    <property type="term" value="P:carbohydrate derivative metabolic process"/>
    <property type="evidence" value="ECO:0007669"/>
    <property type="project" value="InterPro"/>
</dbReference>
<accession>A0A1E7KNJ2</accession>
<keyword evidence="2 4" id="KW-0413">Isomerase</keyword>
<comment type="similarity">
    <text evidence="1">Belongs to the PGI/PMI family.</text>
</comment>
<protein>
    <submittedName>
        <fullName evidence="4">Mannose-6-phosphate isomerase</fullName>
    </submittedName>
</protein>
<reference evidence="4 5" key="1">
    <citation type="journal article" date="2016" name="Front. Microbiol.">
        <title>Comparative Genomics Analysis of Streptomyces Species Reveals Their Adaptation to the Marine Environment and Their Diversity at the Genomic Level.</title>
        <authorList>
            <person name="Tian X."/>
            <person name="Zhang Z."/>
            <person name="Yang T."/>
            <person name="Chen M."/>
            <person name="Li J."/>
            <person name="Chen F."/>
            <person name="Yang J."/>
            <person name="Li W."/>
            <person name="Zhang B."/>
            <person name="Zhang Z."/>
            <person name="Wu J."/>
            <person name="Zhang C."/>
            <person name="Long L."/>
            <person name="Xiao J."/>
        </authorList>
    </citation>
    <scope>NUCLEOTIDE SEQUENCE [LARGE SCALE GENOMIC DNA]</scope>
    <source>
        <strain evidence="4 5">SCSIO 02100</strain>
    </source>
</reference>
<dbReference type="Proteomes" id="UP000176101">
    <property type="component" value="Unassembled WGS sequence"/>
</dbReference>
<dbReference type="STRING" id="1075402.AN216_03190"/>
<sequence length="394" mass="40147">MLDESVLDVPDALARADTHGLLHGAAESGARTRTAMRLAEEAGLAQLRPDGRPRSVLVAGSGSATGCVADLLGAFGNGAVPVTRLRSTGAFASPAALSWTLPGWVGPLDLLLLATTDGMEPGLEALVEQAYRRGCTVVAVAPMGTLLAEVVGRTRGLAMPLAPRVSSPLPYGSGGGLDESGDLAEQPTVALDPSTLWALVTPLLALCDRLGLLTAPASAIDALAERLNQVAERCGPVTETTGNPAKTLAVELADALPLFWSEGPLAGAAGRHSVTTLSTLAGRPALAAELPEALVTHGALLTGAFGASDDPDDFFRDRVADPRAPQARMVLLREQVPGADSAVVAARDLAYAHGTPLSELEVEGGSGPLETAAELIATTDFAAVYLTLAAGEPS</sequence>
<gene>
    <name evidence="4" type="ORF">AN216_03190</name>
</gene>
<dbReference type="Pfam" id="PF10432">
    <property type="entry name" value="bact-PGI_C"/>
    <property type="match status" value="1"/>
</dbReference>
<dbReference type="InterPro" id="IPR046348">
    <property type="entry name" value="SIS_dom_sf"/>
</dbReference>
<organism evidence="4 5">
    <name type="scientific">Streptomyces oceani</name>
    <dbReference type="NCBI Taxonomy" id="1075402"/>
    <lineage>
        <taxon>Bacteria</taxon>
        <taxon>Bacillati</taxon>
        <taxon>Actinomycetota</taxon>
        <taxon>Actinomycetes</taxon>
        <taxon>Kitasatosporales</taxon>
        <taxon>Streptomycetaceae</taxon>
        <taxon>Streptomyces</taxon>
    </lineage>
</organism>
<dbReference type="GO" id="GO:0004476">
    <property type="term" value="F:mannose-6-phosphate isomerase activity"/>
    <property type="evidence" value="ECO:0007669"/>
    <property type="project" value="InterPro"/>
</dbReference>
<dbReference type="InterPro" id="IPR019490">
    <property type="entry name" value="Glu6P/Mann6P_isomerase_C"/>
</dbReference>
<dbReference type="AlphaFoldDB" id="A0A1E7KNJ2"/>
<dbReference type="PATRIC" id="fig|1075402.3.peg.3269"/>
<dbReference type="RefSeq" id="WP_070195040.1">
    <property type="nucleotide sequence ID" value="NZ_LJGU01000097.1"/>
</dbReference>
<dbReference type="Gene3D" id="3.40.50.10490">
    <property type="entry name" value="Glucose-6-phosphate isomerase like protein, domain 1"/>
    <property type="match status" value="1"/>
</dbReference>
<dbReference type="EMBL" id="LJGU01000097">
    <property type="protein sequence ID" value="OEV05477.1"/>
    <property type="molecule type" value="Genomic_DNA"/>
</dbReference>
<keyword evidence="5" id="KW-1185">Reference proteome</keyword>
<dbReference type="SUPFAM" id="SSF53697">
    <property type="entry name" value="SIS domain"/>
    <property type="match status" value="1"/>
</dbReference>
<evidence type="ECO:0000313" key="5">
    <source>
        <dbReference type="Proteomes" id="UP000176101"/>
    </source>
</evidence>
<feature type="domain" description="Bifunctional glucose-6-phosphate/mannose-6-phosphate isomerase C-terminal" evidence="3">
    <location>
        <begin position="243"/>
        <end position="391"/>
    </location>
</feature>
<proteinExistence type="inferred from homology"/>
<comment type="caution">
    <text evidence="4">The sequence shown here is derived from an EMBL/GenBank/DDBJ whole genome shotgun (WGS) entry which is preliminary data.</text>
</comment>
<dbReference type="GO" id="GO:0097367">
    <property type="term" value="F:carbohydrate derivative binding"/>
    <property type="evidence" value="ECO:0007669"/>
    <property type="project" value="InterPro"/>
</dbReference>
<dbReference type="OrthoDB" id="5241724at2"/>
<evidence type="ECO:0000256" key="2">
    <source>
        <dbReference type="ARBA" id="ARBA00023235"/>
    </source>
</evidence>
<evidence type="ECO:0000256" key="1">
    <source>
        <dbReference type="ARBA" id="ARBA00010523"/>
    </source>
</evidence>
<dbReference type="GO" id="GO:0004347">
    <property type="term" value="F:glucose-6-phosphate isomerase activity"/>
    <property type="evidence" value="ECO:0007669"/>
    <property type="project" value="InterPro"/>
</dbReference>
<dbReference type="GO" id="GO:0005975">
    <property type="term" value="P:carbohydrate metabolic process"/>
    <property type="evidence" value="ECO:0007669"/>
    <property type="project" value="InterPro"/>
</dbReference>
<evidence type="ECO:0000313" key="4">
    <source>
        <dbReference type="EMBL" id="OEV05477.1"/>
    </source>
</evidence>